<comment type="cofactor">
    <cofactor evidence="1 8">
        <name>heme</name>
        <dbReference type="ChEBI" id="CHEBI:30413"/>
    </cofactor>
</comment>
<evidence type="ECO:0000256" key="10">
    <source>
        <dbReference type="SAM" id="Phobius"/>
    </source>
</evidence>
<dbReference type="Proteomes" id="UP000818029">
    <property type="component" value="Chromosome D09"/>
</dbReference>
<dbReference type="Gene3D" id="1.10.630.10">
    <property type="entry name" value="Cytochrome P450"/>
    <property type="match status" value="1"/>
</dbReference>
<gene>
    <name evidence="12" type="primary">LOC107892756</name>
</gene>
<dbReference type="InterPro" id="IPR017972">
    <property type="entry name" value="Cyt_P450_CS"/>
</dbReference>
<keyword evidence="10" id="KW-1133">Transmembrane helix</keyword>
<keyword evidence="6 8" id="KW-0408">Iron</keyword>
<evidence type="ECO:0000313" key="11">
    <source>
        <dbReference type="Proteomes" id="UP000818029"/>
    </source>
</evidence>
<dbReference type="GO" id="GO:0016705">
    <property type="term" value="F:oxidoreductase activity, acting on paired donors, with incorporation or reduction of molecular oxygen"/>
    <property type="evidence" value="ECO:0007669"/>
    <property type="project" value="InterPro"/>
</dbReference>
<evidence type="ECO:0000256" key="7">
    <source>
        <dbReference type="ARBA" id="ARBA00023033"/>
    </source>
</evidence>
<evidence type="ECO:0000256" key="3">
    <source>
        <dbReference type="ARBA" id="ARBA00022617"/>
    </source>
</evidence>
<keyword evidence="10" id="KW-0472">Membrane</keyword>
<proteinExistence type="inferred from homology"/>
<keyword evidence="4 8" id="KW-0479">Metal-binding</keyword>
<dbReference type="PRINTS" id="PR00463">
    <property type="entry name" value="EP450I"/>
</dbReference>
<dbReference type="Pfam" id="PF00067">
    <property type="entry name" value="p450"/>
    <property type="match status" value="1"/>
</dbReference>
<dbReference type="AlphaFoldDB" id="A0A1U8IBZ0"/>
<dbReference type="KEGG" id="ghi:107892756"/>
<feature type="binding site" description="axial binding residue" evidence="8">
    <location>
        <position position="449"/>
    </location>
    <ligand>
        <name>heme</name>
        <dbReference type="ChEBI" id="CHEBI:30413"/>
    </ligand>
    <ligandPart>
        <name>Fe</name>
        <dbReference type="ChEBI" id="CHEBI:18248"/>
    </ligandPart>
</feature>
<reference evidence="12" key="2">
    <citation type="submission" date="2025-08" db="UniProtKB">
        <authorList>
            <consortium name="RefSeq"/>
        </authorList>
    </citation>
    <scope>IDENTIFICATION</scope>
</reference>
<protein>
    <submittedName>
        <fullName evidence="12">Alkane hydroxylase MAH1</fullName>
    </submittedName>
</protein>
<feature type="transmembrane region" description="Helical" evidence="10">
    <location>
        <begin position="6"/>
        <end position="24"/>
    </location>
</feature>
<sequence>MALQSFLQVFFLALISFLFLYRLMRNKNGCPKSFPGIVELLLNVHRLHDWSTETLESCKGTFVLEGPWFAKMNWVVTCDPANAHYVMSSNFDNFPKGPEFKQMTDILGDGIFNSDMDLWKNQRIAAQGFMRHHLFHQFLLRTTRDKVEMGLMPIIDHAAKHGLVINLEDIFRRFTFDSACILVTGYDPSCLSLELPQVLFSNAVDDFEQALFYRLVRPRSFTKLQKWLNIGQEGKYKKAWKVLDDVLAEYICQKRKEANKLNQELVSVDGVDLLTSYITEKESTGLKCDYKFLRDTALNMIIAATDTTSTALTWFTWLVSKHPIVENKIIEELESKIPVSETKRRRLFNVDEVKNLVYLHGALYEALRLYPPVPFNHKEPVKPDMLPSGHPVHPKTKVLFSVYSMGRMKSIWGEDCYEFKPERWINERGEIKHEPSYKFLSFGSGPRKCLGKETSFIQIKAVASALIYNYRIHVMEETPIIPAVSVVLHTKHGLMTRISKRWE</sequence>
<dbReference type="InterPro" id="IPR036396">
    <property type="entry name" value="Cyt_P450_sf"/>
</dbReference>
<reference evidence="11" key="1">
    <citation type="journal article" date="2020" name="Nat. Genet.">
        <title>Genomic diversifications of five Gossypium allopolyploid species and their impact on cotton improvement.</title>
        <authorList>
            <person name="Chen Z.J."/>
            <person name="Sreedasyam A."/>
            <person name="Ando A."/>
            <person name="Song Q."/>
            <person name="De Santiago L.M."/>
            <person name="Hulse-Kemp A.M."/>
            <person name="Ding M."/>
            <person name="Ye W."/>
            <person name="Kirkbride R.C."/>
            <person name="Jenkins J."/>
            <person name="Plott C."/>
            <person name="Lovell J."/>
            <person name="Lin Y.M."/>
            <person name="Vaughn R."/>
            <person name="Liu B."/>
            <person name="Simpson S."/>
            <person name="Scheffler B.E."/>
            <person name="Wen L."/>
            <person name="Saski C.A."/>
            <person name="Grover C.E."/>
            <person name="Hu G."/>
            <person name="Conover J.L."/>
            <person name="Carlson J.W."/>
            <person name="Shu S."/>
            <person name="Boston L.B."/>
            <person name="Williams M."/>
            <person name="Peterson D.G."/>
            <person name="McGee K."/>
            <person name="Jones D.C."/>
            <person name="Wendel J.F."/>
            <person name="Stelly D.M."/>
            <person name="Grimwood J."/>
            <person name="Schmutz J."/>
        </authorList>
    </citation>
    <scope>NUCLEOTIDE SEQUENCE [LARGE SCALE GENOMIC DNA]</scope>
    <source>
        <strain evidence="11">cv. TM-1</strain>
    </source>
</reference>
<evidence type="ECO:0000256" key="6">
    <source>
        <dbReference type="ARBA" id="ARBA00023004"/>
    </source>
</evidence>
<evidence type="ECO:0000256" key="4">
    <source>
        <dbReference type="ARBA" id="ARBA00022723"/>
    </source>
</evidence>
<dbReference type="GeneID" id="107892756"/>
<dbReference type="PANTHER" id="PTHR24296">
    <property type="entry name" value="CYTOCHROME P450"/>
    <property type="match status" value="1"/>
</dbReference>
<name>A0A1U8IBZ0_GOSHI</name>
<dbReference type="GO" id="GO:0006629">
    <property type="term" value="P:lipid metabolic process"/>
    <property type="evidence" value="ECO:0007669"/>
    <property type="project" value="UniProtKB-ARBA"/>
</dbReference>
<dbReference type="PROSITE" id="PS00086">
    <property type="entry name" value="CYTOCHROME_P450"/>
    <property type="match status" value="1"/>
</dbReference>
<keyword evidence="5 9" id="KW-0560">Oxidoreductase</keyword>
<dbReference type="STRING" id="3635.A0A1U8IBZ0"/>
<dbReference type="PRINTS" id="PR00385">
    <property type="entry name" value="P450"/>
</dbReference>
<dbReference type="SUPFAM" id="SSF48264">
    <property type="entry name" value="Cytochrome P450"/>
    <property type="match status" value="1"/>
</dbReference>
<dbReference type="InterPro" id="IPR002401">
    <property type="entry name" value="Cyt_P450_E_grp-I"/>
</dbReference>
<dbReference type="RefSeq" id="XP_016673299.2">
    <property type="nucleotide sequence ID" value="XM_016817810.2"/>
</dbReference>
<evidence type="ECO:0000256" key="2">
    <source>
        <dbReference type="ARBA" id="ARBA00010617"/>
    </source>
</evidence>
<evidence type="ECO:0000256" key="5">
    <source>
        <dbReference type="ARBA" id="ARBA00023002"/>
    </source>
</evidence>
<keyword evidence="10" id="KW-0812">Transmembrane</keyword>
<dbReference type="GO" id="GO:0005506">
    <property type="term" value="F:iron ion binding"/>
    <property type="evidence" value="ECO:0007669"/>
    <property type="project" value="InterPro"/>
</dbReference>
<evidence type="ECO:0000256" key="9">
    <source>
        <dbReference type="RuleBase" id="RU000461"/>
    </source>
</evidence>
<keyword evidence="7 9" id="KW-0503">Monooxygenase</keyword>
<dbReference type="GO" id="GO:0020037">
    <property type="term" value="F:heme binding"/>
    <property type="evidence" value="ECO:0007669"/>
    <property type="project" value="InterPro"/>
</dbReference>
<dbReference type="CDD" id="cd11064">
    <property type="entry name" value="CYP86A"/>
    <property type="match status" value="1"/>
</dbReference>
<evidence type="ECO:0000313" key="12">
    <source>
        <dbReference type="RefSeq" id="XP_016673299.2"/>
    </source>
</evidence>
<organism evidence="11 12">
    <name type="scientific">Gossypium hirsutum</name>
    <name type="common">Upland cotton</name>
    <name type="synonym">Gossypium mexicanum</name>
    <dbReference type="NCBI Taxonomy" id="3635"/>
    <lineage>
        <taxon>Eukaryota</taxon>
        <taxon>Viridiplantae</taxon>
        <taxon>Streptophyta</taxon>
        <taxon>Embryophyta</taxon>
        <taxon>Tracheophyta</taxon>
        <taxon>Spermatophyta</taxon>
        <taxon>Magnoliopsida</taxon>
        <taxon>eudicotyledons</taxon>
        <taxon>Gunneridae</taxon>
        <taxon>Pentapetalae</taxon>
        <taxon>rosids</taxon>
        <taxon>malvids</taxon>
        <taxon>Malvales</taxon>
        <taxon>Malvaceae</taxon>
        <taxon>Malvoideae</taxon>
        <taxon>Gossypium</taxon>
    </lineage>
</organism>
<dbReference type="PaxDb" id="3635-A0A1U8IBZ0"/>
<keyword evidence="11" id="KW-1185">Reference proteome</keyword>
<accession>A0A1U8IBZ0</accession>
<evidence type="ECO:0000256" key="8">
    <source>
        <dbReference type="PIRSR" id="PIRSR602401-1"/>
    </source>
</evidence>
<comment type="similarity">
    <text evidence="2 9">Belongs to the cytochrome P450 family.</text>
</comment>
<dbReference type="InterPro" id="IPR001128">
    <property type="entry name" value="Cyt_P450"/>
</dbReference>
<keyword evidence="3 8" id="KW-0349">Heme</keyword>
<evidence type="ECO:0000256" key="1">
    <source>
        <dbReference type="ARBA" id="ARBA00001971"/>
    </source>
</evidence>
<dbReference type="GO" id="GO:0004497">
    <property type="term" value="F:monooxygenase activity"/>
    <property type="evidence" value="ECO:0007669"/>
    <property type="project" value="UniProtKB-KW"/>
</dbReference>